<dbReference type="InterPro" id="IPR010315">
    <property type="entry name" value="DUF915_hydro-like"/>
</dbReference>
<dbReference type="Proteomes" id="UP000050511">
    <property type="component" value="Unassembled WGS sequence"/>
</dbReference>
<dbReference type="AlphaFoldDB" id="A0A837NZ53"/>
<evidence type="ECO:0008006" key="3">
    <source>
        <dbReference type="Google" id="ProtNLM"/>
    </source>
</evidence>
<reference evidence="1 2" key="1">
    <citation type="submission" date="2015-10" db="EMBL/GenBank/DDBJ databases">
        <title>Resequencing of Lactobacillus plantarum WJL strain genome.</title>
        <authorList>
            <person name="Martino M.E."/>
        </authorList>
    </citation>
    <scope>NUCLEOTIDE SEQUENCE [LARGE SCALE GENOMIC DNA]</scope>
    <source>
        <strain evidence="1 2">WJL</strain>
    </source>
</reference>
<evidence type="ECO:0000313" key="2">
    <source>
        <dbReference type="Proteomes" id="UP000050511"/>
    </source>
</evidence>
<gene>
    <name evidence="1" type="ORF">WJL_3140</name>
</gene>
<sequence length="59" mass="6543">MAQQRRMKYVQSNTPTLFFHGGGSSYHAEEHMVQAAENAGVTTSVIRAMGLKKGRFKNS</sequence>
<dbReference type="Gene3D" id="3.40.50.1820">
    <property type="entry name" value="alpha/beta hydrolase"/>
    <property type="match status" value="1"/>
</dbReference>
<dbReference type="InterPro" id="IPR029058">
    <property type="entry name" value="AB_hydrolase_fold"/>
</dbReference>
<accession>A0A837NZ53</accession>
<evidence type="ECO:0000313" key="1">
    <source>
        <dbReference type="EMBL" id="KPN41772.1"/>
    </source>
</evidence>
<organism evidence="1 2">
    <name type="scientific">Lactiplantibacillus plantarum WJL</name>
    <dbReference type="NCBI Taxonomy" id="1350466"/>
    <lineage>
        <taxon>Bacteria</taxon>
        <taxon>Bacillati</taxon>
        <taxon>Bacillota</taxon>
        <taxon>Bacilli</taxon>
        <taxon>Lactobacillales</taxon>
        <taxon>Lactobacillaceae</taxon>
        <taxon>Lactiplantibacillus</taxon>
    </lineage>
</organism>
<protein>
    <recommendedName>
        <fullName evidence="3">Alpha/beta hydrolase</fullName>
    </recommendedName>
</protein>
<dbReference type="EMBL" id="LKLZ01000013">
    <property type="protein sequence ID" value="KPN41772.1"/>
    <property type="molecule type" value="Genomic_DNA"/>
</dbReference>
<name>A0A837NZ53_LACPN</name>
<dbReference type="Pfam" id="PF06028">
    <property type="entry name" value="DUF915"/>
    <property type="match status" value="1"/>
</dbReference>
<proteinExistence type="predicted"/>
<comment type="caution">
    <text evidence="1">The sequence shown here is derived from an EMBL/GenBank/DDBJ whole genome shotgun (WGS) entry which is preliminary data.</text>
</comment>